<reference evidence="4 5" key="1">
    <citation type="submission" date="2020-06" db="EMBL/GenBank/DDBJ databases">
        <authorList>
            <person name="Chuat V."/>
        </authorList>
    </citation>
    <scope>NUCLEOTIDE SEQUENCE [LARGE SCALE GENOMIC DNA]</scope>
    <source>
        <strain evidence="4">STH_CIRM_1046</strain>
    </source>
</reference>
<dbReference type="InterPro" id="IPR012327">
    <property type="entry name" value="MeTrfase_D12"/>
</dbReference>
<dbReference type="AlphaFoldDB" id="A0AAN1ZT95"/>
<protein>
    <submittedName>
        <fullName evidence="4">Modification methylase LlaI</fullName>
    </submittedName>
</protein>
<proteinExistence type="predicted"/>
<dbReference type="Pfam" id="PF02086">
    <property type="entry name" value="MethyltransfD12"/>
    <property type="match status" value="1"/>
</dbReference>
<dbReference type="GO" id="GO:0009307">
    <property type="term" value="P:DNA restriction-modification system"/>
    <property type="evidence" value="ECO:0007669"/>
    <property type="project" value="InterPro"/>
</dbReference>
<evidence type="ECO:0000256" key="1">
    <source>
        <dbReference type="ARBA" id="ARBA00022603"/>
    </source>
</evidence>
<accession>A0AAN1ZT95</accession>
<dbReference type="PRINTS" id="PR00505">
    <property type="entry name" value="D12N6MTFRASE"/>
</dbReference>
<gene>
    <name evidence="4" type="ORF">STHERMO_0720</name>
</gene>
<keyword evidence="2" id="KW-0808">Transferase</keyword>
<evidence type="ECO:0000256" key="2">
    <source>
        <dbReference type="ARBA" id="ARBA00022679"/>
    </source>
</evidence>
<dbReference type="InterPro" id="IPR029063">
    <property type="entry name" value="SAM-dependent_MTases_sf"/>
</dbReference>
<dbReference type="Proteomes" id="UP000509120">
    <property type="component" value="Chromosome"/>
</dbReference>
<dbReference type="GO" id="GO:0009007">
    <property type="term" value="F:site-specific DNA-methyltransferase (adenine-specific) activity"/>
    <property type="evidence" value="ECO:0007669"/>
    <property type="project" value="UniProtKB-EC"/>
</dbReference>
<dbReference type="EMBL" id="LR822030">
    <property type="protein sequence ID" value="CAD0154957.1"/>
    <property type="molecule type" value="Genomic_DNA"/>
</dbReference>
<name>A0AAN1ZT95_STRTR</name>
<organism evidence="4 5">
    <name type="scientific">Streptococcus thermophilus</name>
    <dbReference type="NCBI Taxonomy" id="1308"/>
    <lineage>
        <taxon>Bacteria</taxon>
        <taxon>Bacillati</taxon>
        <taxon>Bacillota</taxon>
        <taxon>Bacilli</taxon>
        <taxon>Lactobacillales</taxon>
        <taxon>Streptococcaceae</taxon>
        <taxon>Streptococcus</taxon>
    </lineage>
</organism>
<evidence type="ECO:0000313" key="4">
    <source>
        <dbReference type="EMBL" id="CAD0154957.1"/>
    </source>
</evidence>
<evidence type="ECO:0000313" key="5">
    <source>
        <dbReference type="Proteomes" id="UP000509120"/>
    </source>
</evidence>
<dbReference type="SUPFAM" id="SSF53335">
    <property type="entry name" value="S-adenosyl-L-methionine-dependent methyltransferases"/>
    <property type="match status" value="1"/>
</dbReference>
<evidence type="ECO:0000256" key="3">
    <source>
        <dbReference type="ARBA" id="ARBA00022691"/>
    </source>
</evidence>
<keyword evidence="1 4" id="KW-0489">Methyltransferase</keyword>
<sequence length="153" mass="18046">MMCYLGNKTKLLTFIEKVIDKYKIEGETFADLFAGTGSIGDYFKGKYTVYSNDYMYFSKVISEAKLSNFKTPDFKEFHKKYGVSPFEWLNKKQYKTEKSYFTYNNYTPLADRMYFTEDNALNIDGMRLDIEELFHEGYISKAEYSYLLASLLD</sequence>
<dbReference type="Gene3D" id="3.40.50.150">
    <property type="entry name" value="Vaccinia Virus protein VP39"/>
    <property type="match status" value="1"/>
</dbReference>
<keyword evidence="3" id="KW-0949">S-adenosyl-L-methionine</keyword>
<dbReference type="RefSeq" id="WP_023909531.1">
    <property type="nucleotide sequence ID" value="NZ_CATNMU010000002.1"/>
</dbReference>
<dbReference type="GO" id="GO:0032259">
    <property type="term" value="P:methylation"/>
    <property type="evidence" value="ECO:0007669"/>
    <property type="project" value="UniProtKB-KW"/>
</dbReference>